<accession>A0A1G2LQW7</accession>
<dbReference type="Proteomes" id="UP000177171">
    <property type="component" value="Unassembled WGS sequence"/>
</dbReference>
<dbReference type="AlphaFoldDB" id="A0A1G2LQW7"/>
<comment type="caution">
    <text evidence="1">The sequence shown here is derived from an EMBL/GenBank/DDBJ whole genome shotgun (WGS) entry which is preliminary data.</text>
</comment>
<organism evidence="1 2">
    <name type="scientific">Candidatus Sungbacteria bacterium RIFCSPLOWO2_12_FULL_41_11</name>
    <dbReference type="NCBI Taxonomy" id="1802286"/>
    <lineage>
        <taxon>Bacteria</taxon>
        <taxon>Candidatus Sungiibacteriota</taxon>
    </lineage>
</organism>
<sequence>MTTKILILKEAKLSLPKSWRGSEILMRTEGDMLVVKKILKSPGPIFDEPATRTLELLGRRVSAKTIREAVRWARKR</sequence>
<reference evidence="1 2" key="1">
    <citation type="journal article" date="2016" name="Nat. Commun.">
        <title>Thousands of microbial genomes shed light on interconnected biogeochemical processes in an aquifer system.</title>
        <authorList>
            <person name="Anantharaman K."/>
            <person name="Brown C.T."/>
            <person name="Hug L.A."/>
            <person name="Sharon I."/>
            <person name="Castelle C.J."/>
            <person name="Probst A.J."/>
            <person name="Thomas B.C."/>
            <person name="Singh A."/>
            <person name="Wilkins M.J."/>
            <person name="Karaoz U."/>
            <person name="Brodie E.L."/>
            <person name="Williams K.H."/>
            <person name="Hubbard S.S."/>
            <person name="Banfield J.F."/>
        </authorList>
    </citation>
    <scope>NUCLEOTIDE SEQUENCE [LARGE SCALE GENOMIC DNA]</scope>
</reference>
<evidence type="ECO:0000313" key="2">
    <source>
        <dbReference type="Proteomes" id="UP000177171"/>
    </source>
</evidence>
<protein>
    <submittedName>
        <fullName evidence="1">Uncharacterized protein</fullName>
    </submittedName>
</protein>
<evidence type="ECO:0000313" key="1">
    <source>
        <dbReference type="EMBL" id="OHA13201.1"/>
    </source>
</evidence>
<dbReference type="EMBL" id="MHQY01000033">
    <property type="protein sequence ID" value="OHA13201.1"/>
    <property type="molecule type" value="Genomic_DNA"/>
</dbReference>
<name>A0A1G2LQW7_9BACT</name>
<gene>
    <name evidence="1" type="ORF">A3G49_02445</name>
</gene>
<proteinExistence type="predicted"/>